<reference evidence="7 8" key="1">
    <citation type="submission" date="2024-03" db="EMBL/GenBank/DDBJ databases">
        <title>Draft genome sequence of Pseudonocardia sp. DW16-2.</title>
        <authorList>
            <person name="Duangmal K."/>
        </authorList>
    </citation>
    <scope>NUCLEOTIDE SEQUENCE [LARGE SCALE GENOMIC DNA]</scope>
    <source>
        <strain evidence="7 8">DW16-2</strain>
    </source>
</reference>
<evidence type="ECO:0000256" key="2">
    <source>
        <dbReference type="ARBA" id="ARBA00022723"/>
    </source>
</evidence>
<dbReference type="RefSeq" id="WP_340293012.1">
    <property type="nucleotide sequence ID" value="NZ_JBBJUP010000017.1"/>
</dbReference>
<keyword evidence="3 7" id="KW-0223">Dioxygenase</keyword>
<sequence>MSAPLTSPRPARARIPHARPVTAPTPYGLEDLQELTRTIAAEVRAGRHEVVVDPLRRWYRLLHSDGLVDVWLISWATEQIAELHDHAGSLGALTVVSGALTERRWSGPSGLRTRTLRHGRGAGFPLGHVHDVANTADEAAVSVHAYSPPLSAMSYYDVEEVPGTAGHRRLRRTRTELVEPGQGVG</sequence>
<comment type="caution">
    <text evidence="7">The sequence shown here is derived from an EMBL/GenBank/DDBJ whole genome shotgun (WGS) entry which is preliminary data.</text>
</comment>
<evidence type="ECO:0000256" key="3">
    <source>
        <dbReference type="ARBA" id="ARBA00022964"/>
    </source>
</evidence>
<dbReference type="PANTHER" id="PTHR12918:SF1">
    <property type="entry name" value="CYSTEINE DIOXYGENASE TYPE 1"/>
    <property type="match status" value="1"/>
</dbReference>
<evidence type="ECO:0000256" key="6">
    <source>
        <dbReference type="SAM" id="MobiDB-lite"/>
    </source>
</evidence>
<dbReference type="InterPro" id="IPR011051">
    <property type="entry name" value="RmlC_Cupin_sf"/>
</dbReference>
<dbReference type="InterPro" id="IPR010300">
    <property type="entry name" value="CDO_1"/>
</dbReference>
<dbReference type="InterPro" id="IPR014710">
    <property type="entry name" value="RmlC-like_jellyroll"/>
</dbReference>
<evidence type="ECO:0000313" key="7">
    <source>
        <dbReference type="EMBL" id="MEJ8281110.1"/>
    </source>
</evidence>
<evidence type="ECO:0000313" key="8">
    <source>
        <dbReference type="Proteomes" id="UP001364211"/>
    </source>
</evidence>
<feature type="region of interest" description="Disordered" evidence="6">
    <location>
        <begin position="1"/>
        <end position="23"/>
    </location>
</feature>
<keyword evidence="4" id="KW-0560">Oxidoreductase</keyword>
<keyword evidence="8" id="KW-1185">Reference proteome</keyword>
<dbReference type="EMBL" id="JBBJUP010000017">
    <property type="protein sequence ID" value="MEJ8281110.1"/>
    <property type="molecule type" value="Genomic_DNA"/>
</dbReference>
<keyword evidence="5" id="KW-0408">Iron</keyword>
<dbReference type="SUPFAM" id="SSF51182">
    <property type="entry name" value="RmlC-like cupins"/>
    <property type="match status" value="1"/>
</dbReference>
<dbReference type="PANTHER" id="PTHR12918">
    <property type="entry name" value="CYSTEINE DIOXYGENASE"/>
    <property type="match status" value="1"/>
</dbReference>
<evidence type="ECO:0000256" key="5">
    <source>
        <dbReference type="ARBA" id="ARBA00023004"/>
    </source>
</evidence>
<dbReference type="Proteomes" id="UP001364211">
    <property type="component" value="Unassembled WGS sequence"/>
</dbReference>
<evidence type="ECO:0000256" key="4">
    <source>
        <dbReference type="ARBA" id="ARBA00023002"/>
    </source>
</evidence>
<comment type="similarity">
    <text evidence="1">Belongs to the cysteine dioxygenase family.</text>
</comment>
<dbReference type="GO" id="GO:0051213">
    <property type="term" value="F:dioxygenase activity"/>
    <property type="evidence" value="ECO:0007669"/>
    <property type="project" value="UniProtKB-KW"/>
</dbReference>
<dbReference type="Gene3D" id="2.60.120.10">
    <property type="entry name" value="Jelly Rolls"/>
    <property type="match status" value="1"/>
</dbReference>
<organism evidence="7 8">
    <name type="scientific">Pseudonocardia spirodelae</name>
    <dbReference type="NCBI Taxonomy" id="3133431"/>
    <lineage>
        <taxon>Bacteria</taxon>
        <taxon>Bacillati</taxon>
        <taxon>Actinomycetota</taxon>
        <taxon>Actinomycetes</taxon>
        <taxon>Pseudonocardiales</taxon>
        <taxon>Pseudonocardiaceae</taxon>
        <taxon>Pseudonocardia</taxon>
    </lineage>
</organism>
<protein>
    <submittedName>
        <fullName evidence="7">Cysteine dioxygenase family protein</fullName>
    </submittedName>
</protein>
<dbReference type="CDD" id="cd10548">
    <property type="entry name" value="cupin_CDO"/>
    <property type="match status" value="1"/>
</dbReference>
<keyword evidence="2" id="KW-0479">Metal-binding</keyword>
<proteinExistence type="inferred from homology"/>
<name>A0ABU8TAX0_9PSEU</name>
<gene>
    <name evidence="7" type="ORF">WJX68_19360</name>
</gene>
<dbReference type="Pfam" id="PF05995">
    <property type="entry name" value="CDO_I"/>
    <property type="match status" value="1"/>
</dbReference>
<accession>A0ABU8TAX0</accession>
<evidence type="ECO:0000256" key="1">
    <source>
        <dbReference type="ARBA" id="ARBA00006622"/>
    </source>
</evidence>